<protein>
    <submittedName>
        <fullName evidence="1">2',5' RNA ligase family</fullName>
    </submittedName>
</protein>
<dbReference type="NCBIfam" id="TIGR03223">
    <property type="entry name" value="Phn_opern_protn"/>
    <property type="match status" value="1"/>
</dbReference>
<evidence type="ECO:0000313" key="1">
    <source>
        <dbReference type="EMBL" id="SLN76119.1"/>
    </source>
</evidence>
<dbReference type="Proteomes" id="UP000193200">
    <property type="component" value="Unassembled WGS sequence"/>
</dbReference>
<proteinExistence type="predicted"/>
<keyword evidence="1" id="KW-0436">Ligase</keyword>
<accession>A0A1Y5TXF1</accession>
<dbReference type="InterPro" id="IPR009389">
    <property type="entry name" value="DUF1045"/>
</dbReference>
<name>A0A1Y5TXF1_9PROT</name>
<evidence type="ECO:0000313" key="2">
    <source>
        <dbReference type="Proteomes" id="UP000193200"/>
    </source>
</evidence>
<dbReference type="GO" id="GO:0016874">
    <property type="term" value="F:ligase activity"/>
    <property type="evidence" value="ECO:0007669"/>
    <property type="project" value="UniProtKB-KW"/>
</dbReference>
<gene>
    <name evidence="1" type="ORF">OCH7691_04043</name>
</gene>
<dbReference type="Pfam" id="PF06299">
    <property type="entry name" value="DUF1045"/>
    <property type="match status" value="1"/>
</dbReference>
<dbReference type="RefSeq" id="WP_085885368.1">
    <property type="nucleotide sequence ID" value="NZ_FWFR01000004.1"/>
</dbReference>
<dbReference type="PIRSF" id="PIRSF033328">
    <property type="entry name" value="Phest_Mll4975"/>
    <property type="match status" value="1"/>
</dbReference>
<sequence length="229" mass="25199">MTVPRYAIYFTPDPASPLWLTGCRWLGRDPVSGALFEAPSGIDPDCWRRVTAAAAGYGFHATLKPPFHLAGGRTLPDLVDRMRVFASPRPAFEAPPLVVADLAAFLALVPTVLSRPLGRLAGDCVAHFDDFRAPPSDRELAKRRAAGLSARQEALLGRWGYPYVFEEFRFHMTLTSRLDADLRARLLAHLEARFADVTAEPLGVDGIALFEQPAPGAPFRQIERFPFTG</sequence>
<reference evidence="1 2" key="1">
    <citation type="submission" date="2017-03" db="EMBL/GenBank/DDBJ databases">
        <authorList>
            <person name="Afonso C.L."/>
            <person name="Miller P.J."/>
            <person name="Scott M.A."/>
            <person name="Spackman E."/>
            <person name="Goraichik I."/>
            <person name="Dimitrov K.M."/>
            <person name="Suarez D.L."/>
            <person name="Swayne D.E."/>
        </authorList>
    </citation>
    <scope>NUCLEOTIDE SEQUENCE [LARGE SCALE GENOMIC DNA]</scope>
    <source>
        <strain evidence="1 2">CECT 7691</strain>
    </source>
</reference>
<dbReference type="AlphaFoldDB" id="A0A1Y5TXF1"/>
<dbReference type="InParanoid" id="A0A1Y5TXF1"/>
<keyword evidence="2" id="KW-1185">Reference proteome</keyword>
<organism evidence="1 2">
    <name type="scientific">Oceanibacterium hippocampi</name>
    <dbReference type="NCBI Taxonomy" id="745714"/>
    <lineage>
        <taxon>Bacteria</taxon>
        <taxon>Pseudomonadati</taxon>
        <taxon>Pseudomonadota</taxon>
        <taxon>Alphaproteobacteria</taxon>
        <taxon>Sneathiellales</taxon>
        <taxon>Sneathiellaceae</taxon>
        <taxon>Oceanibacterium</taxon>
    </lineage>
</organism>
<dbReference type="EMBL" id="FWFR01000004">
    <property type="protein sequence ID" value="SLN76119.1"/>
    <property type="molecule type" value="Genomic_DNA"/>
</dbReference>
<dbReference type="OrthoDB" id="4954742at2"/>